<evidence type="ECO:0000256" key="6">
    <source>
        <dbReference type="ARBA" id="ARBA00022989"/>
    </source>
</evidence>
<evidence type="ECO:0000313" key="13">
    <source>
        <dbReference type="EMBL" id="MBN3291918.1"/>
    </source>
</evidence>
<dbReference type="InterPro" id="IPR044865">
    <property type="entry name" value="MRH_dom"/>
</dbReference>
<feature type="non-terminal residue" evidence="13">
    <location>
        <position position="1148"/>
    </location>
</feature>
<proteinExistence type="inferred from homology"/>
<evidence type="ECO:0000256" key="1">
    <source>
        <dbReference type="ARBA" id="ARBA00004251"/>
    </source>
</evidence>
<dbReference type="SUPFAM" id="SSF57184">
    <property type="entry name" value="Growth factor receptor domain"/>
    <property type="match status" value="1"/>
</dbReference>
<evidence type="ECO:0000256" key="8">
    <source>
        <dbReference type="ARBA" id="ARBA00023157"/>
    </source>
</evidence>
<dbReference type="Pfam" id="PF23089">
    <property type="entry name" value="ELAPOR1_C"/>
    <property type="match status" value="1"/>
</dbReference>
<dbReference type="Pfam" id="PF23031">
    <property type="entry name" value="GBD_ELAPOR1"/>
    <property type="match status" value="1"/>
</dbReference>
<dbReference type="Gene3D" id="2.10.50.10">
    <property type="entry name" value="Tumor Necrosis Factor Receptor, subunit A, domain 2"/>
    <property type="match status" value="1"/>
</dbReference>
<dbReference type="InterPro" id="IPR039181">
    <property type="entry name" value="Elapor1/2"/>
</dbReference>
<organism evidence="13 14">
    <name type="scientific">Polypterus senegalus</name>
    <name type="common">Senegal bichir</name>
    <dbReference type="NCBI Taxonomy" id="55291"/>
    <lineage>
        <taxon>Eukaryota</taxon>
        <taxon>Metazoa</taxon>
        <taxon>Chordata</taxon>
        <taxon>Craniata</taxon>
        <taxon>Vertebrata</taxon>
        <taxon>Euteleostomi</taxon>
        <taxon>Actinopterygii</taxon>
        <taxon>Polypteriformes</taxon>
        <taxon>Polypteridae</taxon>
        <taxon>Polypterus</taxon>
    </lineage>
</organism>
<comment type="similarity">
    <text evidence="2">Belongs to the ELAPOR family.</text>
</comment>
<feature type="non-terminal residue" evidence="13">
    <location>
        <position position="1"/>
    </location>
</feature>
<dbReference type="InterPro" id="IPR009011">
    <property type="entry name" value="Man6P_isomerase_rcpt-bd_dom_sf"/>
</dbReference>
<dbReference type="InterPro" id="IPR056606">
    <property type="entry name" value="Elapor1/2_C"/>
</dbReference>
<accession>A0ABS2YZL9</accession>
<dbReference type="PROSITE" id="PS51914">
    <property type="entry name" value="MRH"/>
    <property type="match status" value="1"/>
</dbReference>
<comment type="subcellular location">
    <subcellularLocation>
        <location evidence="1">Cell membrane</location>
        <topology evidence="1">Single-pass type I membrane protein</topology>
    </subcellularLocation>
</comment>
<evidence type="ECO:0000256" key="5">
    <source>
        <dbReference type="ARBA" id="ARBA00022729"/>
    </source>
</evidence>
<feature type="domain" description="MRH" evidence="12">
    <location>
        <begin position="768"/>
        <end position="960"/>
    </location>
</feature>
<dbReference type="PANTHER" id="PTHR22727">
    <property type="entry name" value="PROTEIN CBG13728"/>
    <property type="match status" value="1"/>
</dbReference>
<keyword evidence="8" id="KW-1015">Disulfide bond</keyword>
<keyword evidence="14" id="KW-1185">Reference proteome</keyword>
<evidence type="ECO:0000256" key="10">
    <source>
        <dbReference type="SAM" id="MobiDB-lite"/>
    </source>
</evidence>
<sequence length="1148" mass="128815">MRSYNRGDQKSAQILWLQFTLKEAFQKGSSDPYLHSPALHDHTRRRKYAHQPRQTKAASLLFGKKNRSFPKRAGTLLPLPRVARVYKTVASRVILTASSPDCNMVFSHWALAYLNSVVLLCGGVAGQSRQLPVCKEISLLLEDHRAALSADFKPSFENLSSKLDSVQFAVHDHSLSDYHYEYTECDSLGSRWRVAVPHTPEICTGLPDPIRGTECSFSCKAGEYLEMKNQECLKCSAGTYSLGTGIRIDEWDTLPPGFSNFAMTPTFEFHMSESNCSNSTWIPKGDYIASSVDEYTSILSYSVNLKQSGKVTFDYYYPDARIFFEFYVQNDQCQSEGSQNQWMQITENKWISYNLDLQRGNNVLFWKTTGLSPDSSVPKPVLIRAVDITGVAYTSECFPCKAGTYSSKPGSSICSPCPANTYSNKGATVCLQCDKNSYSETGSGTCQKRLSCTEKDYFYIHTPCDVNGQTQLMYKWTEPKICSEDISGSVSLPASGEKVDCPPCNPGFFKTNTSSCEACPFGSYSNGTGTEPVLGFEYKWWNVKPDNLKSKIYRSDLSESDDFTGWEVAGDYIYTTPGLTDNDYMTLTLNVPGFRFPHSVSDDFLNSELARVTFVFETICSGDCKFYFMAGTNERHTNSVEQWSDSAFKQSYTYIVTSNYTTSFTWAFQRTKSQSMERKFNTDMAKIYFINVTNVVNGVASRCRHCALGSSKSCVPCPAGHYIEVDTGTCHQCPSNTYLNLEHPYGLKACLPCGDHTKSNLMQTACFNDCIFEVTRQEQLFHFDLSLLSNGTTFLMGPRFTSRGLKYFHQFSLSICGNEGRQMAVCIENVTESRGIRSYICQSTILPSEMRGVRNIISSQPFSLADRLIGVTTESTFHNISSPDDLFPGKTEVPDIIFYFRSNERTQACKDGRASAVRLRCDQTAVAVEGTVSLPSKCPEGTCDGCTYHFLWMTAHACPLCSEHDYKEIESECVQGVQKTTYMWRTPRLCAAGVELPMEKVRACKSMSFWIKLGLSTGTLMAVLLVAVICYFWKKTQKLEYKYSRLMMNSNLKDCELPAADSCAIMEGEDIEDDLLFLTKKSIFGKIKSFSSKELNTLCNKLSGSESGLELEWSQWTKDSFQSPDQETLESVKAVEVVRAHLTGREEE</sequence>
<keyword evidence="9" id="KW-0325">Glycoprotein</keyword>
<dbReference type="InterPro" id="IPR009030">
    <property type="entry name" value="Growth_fac_rcpt_cys_sf"/>
</dbReference>
<name>A0ABS2YZL9_POLSE</name>
<evidence type="ECO:0000256" key="7">
    <source>
        <dbReference type="ARBA" id="ARBA00023136"/>
    </source>
</evidence>
<keyword evidence="7 11" id="KW-0472">Membrane</keyword>
<dbReference type="Proteomes" id="UP001166052">
    <property type="component" value="Unassembled WGS sequence"/>
</dbReference>
<evidence type="ECO:0000313" key="14">
    <source>
        <dbReference type="Proteomes" id="UP001166052"/>
    </source>
</evidence>
<keyword evidence="6 11" id="KW-1133">Transmembrane helix</keyword>
<dbReference type="InterPro" id="IPR056607">
    <property type="entry name" value="Elapor1/2_MRH"/>
</dbReference>
<dbReference type="Pfam" id="PF23091">
    <property type="entry name" value="TNFR_ELAPOR1_6th"/>
    <property type="match status" value="1"/>
</dbReference>
<dbReference type="InterPro" id="IPR056610">
    <property type="entry name" value="Elapor1/2_TNFR-like"/>
</dbReference>
<gene>
    <name evidence="13" type="ORF">GTO92_0015441</name>
</gene>
<keyword evidence="5" id="KW-0732">Signal</keyword>
<evidence type="ECO:0000256" key="9">
    <source>
        <dbReference type="ARBA" id="ARBA00023180"/>
    </source>
</evidence>
<evidence type="ECO:0000256" key="11">
    <source>
        <dbReference type="SAM" id="Phobius"/>
    </source>
</evidence>
<evidence type="ECO:0000256" key="4">
    <source>
        <dbReference type="ARBA" id="ARBA00022692"/>
    </source>
</evidence>
<dbReference type="EMBL" id="JAAWVN010014489">
    <property type="protein sequence ID" value="MBN3291918.1"/>
    <property type="molecule type" value="Genomic_DNA"/>
</dbReference>
<dbReference type="PANTHER" id="PTHR22727:SF13">
    <property type="entry name" value="ENDOSOME_LYSOSOME-ASSOCIATED APOPTOSIS AND AUTOPHAGY REGULATOR 1"/>
    <property type="match status" value="1"/>
</dbReference>
<reference evidence="13" key="1">
    <citation type="journal article" date="2021" name="Cell">
        <title>Tracing the genetic footprints of vertebrate landing in non-teleost ray-finned fishes.</title>
        <authorList>
            <person name="Bi X."/>
            <person name="Wang K."/>
            <person name="Yang L."/>
            <person name="Pan H."/>
            <person name="Jiang H."/>
            <person name="Wei Q."/>
            <person name="Fang M."/>
            <person name="Yu H."/>
            <person name="Zhu C."/>
            <person name="Cai Y."/>
            <person name="He Y."/>
            <person name="Gan X."/>
            <person name="Zeng H."/>
            <person name="Yu D."/>
            <person name="Zhu Y."/>
            <person name="Jiang H."/>
            <person name="Qiu Q."/>
            <person name="Yang H."/>
            <person name="Zhang Y.E."/>
            <person name="Wang W."/>
            <person name="Zhu M."/>
            <person name="He S."/>
            <person name="Zhang G."/>
        </authorList>
    </citation>
    <scope>NUCLEOTIDE SEQUENCE</scope>
    <source>
        <strain evidence="13">Bchr_001</strain>
    </source>
</reference>
<dbReference type="SMART" id="SM01411">
    <property type="entry name" value="Ephrin_rec_like"/>
    <property type="match status" value="4"/>
</dbReference>
<evidence type="ECO:0000259" key="12">
    <source>
        <dbReference type="PROSITE" id="PS51914"/>
    </source>
</evidence>
<dbReference type="InterPro" id="IPR056609">
    <property type="entry name" value="Elapor1-like_3rd"/>
</dbReference>
<comment type="caution">
    <text evidence="13">The sequence shown here is derived from an EMBL/GenBank/DDBJ whole genome shotgun (WGS) entry which is preliminary data.</text>
</comment>
<protein>
    <submittedName>
        <fullName evidence="13">K1324 protein</fullName>
    </submittedName>
</protein>
<feature type="region of interest" description="Disordered" evidence="10">
    <location>
        <begin position="32"/>
        <end position="54"/>
    </location>
</feature>
<dbReference type="Pfam" id="PF23087">
    <property type="entry name" value="MRH_ELAPOR1_9th"/>
    <property type="match status" value="1"/>
</dbReference>
<evidence type="ECO:0000256" key="2">
    <source>
        <dbReference type="ARBA" id="ARBA00007627"/>
    </source>
</evidence>
<feature type="transmembrane region" description="Helical" evidence="11">
    <location>
        <begin position="1009"/>
        <end position="1033"/>
    </location>
</feature>
<dbReference type="SUPFAM" id="SSF50911">
    <property type="entry name" value="Mannose 6-phosphate receptor domain"/>
    <property type="match status" value="1"/>
</dbReference>
<evidence type="ECO:0000256" key="3">
    <source>
        <dbReference type="ARBA" id="ARBA00022475"/>
    </source>
</evidence>
<dbReference type="Gene3D" id="2.70.130.10">
    <property type="entry name" value="Mannose-6-phosphate receptor binding domain"/>
    <property type="match status" value="1"/>
</dbReference>
<dbReference type="Pfam" id="PF23032">
    <property type="entry name" value="GBD_ELAPOR1-like_3rd"/>
    <property type="match status" value="1"/>
</dbReference>
<dbReference type="InterPro" id="IPR056608">
    <property type="entry name" value="Elapor1/2_GBD"/>
</dbReference>
<keyword evidence="4 11" id="KW-0812">Transmembrane</keyword>
<keyword evidence="3" id="KW-1003">Cell membrane</keyword>